<dbReference type="OrthoDB" id="3687641at2759"/>
<protein>
    <recommendedName>
        <fullName evidence="7">Cyclochlorotine biosynthesis protein O</fullName>
    </recommendedName>
</protein>
<gene>
    <name evidence="5" type="ORF">OAory_01022920</name>
</gene>
<evidence type="ECO:0000256" key="2">
    <source>
        <dbReference type="ARBA" id="ARBA00035112"/>
    </source>
</evidence>
<comment type="pathway">
    <text evidence="1">Mycotoxin biosynthesis.</text>
</comment>
<feature type="transmembrane region" description="Helical" evidence="4">
    <location>
        <begin position="42"/>
        <end position="62"/>
    </location>
</feature>
<feature type="region of interest" description="Disordered" evidence="3">
    <location>
        <begin position="1"/>
        <end position="20"/>
    </location>
</feature>
<evidence type="ECO:0000313" key="5">
    <source>
        <dbReference type="EMBL" id="OOO13697.1"/>
    </source>
</evidence>
<dbReference type="GO" id="GO:0043386">
    <property type="term" value="P:mycotoxin biosynthetic process"/>
    <property type="evidence" value="ECO:0007669"/>
    <property type="project" value="InterPro"/>
</dbReference>
<evidence type="ECO:0000313" key="6">
    <source>
        <dbReference type="Proteomes" id="UP000190312"/>
    </source>
</evidence>
<dbReference type="AlphaFoldDB" id="A0A1S9DXC8"/>
<dbReference type="VEuPathDB" id="FungiDB:AO090005000281"/>
<organism evidence="5 6">
    <name type="scientific">Aspergillus oryzae</name>
    <name type="common">Yellow koji mold</name>
    <dbReference type="NCBI Taxonomy" id="5062"/>
    <lineage>
        <taxon>Eukaryota</taxon>
        <taxon>Fungi</taxon>
        <taxon>Dikarya</taxon>
        <taxon>Ascomycota</taxon>
        <taxon>Pezizomycotina</taxon>
        <taxon>Eurotiomycetes</taxon>
        <taxon>Eurotiomycetidae</taxon>
        <taxon>Eurotiales</taxon>
        <taxon>Aspergillaceae</taxon>
        <taxon>Aspergillus</taxon>
        <taxon>Aspergillus subgen. Circumdati</taxon>
    </lineage>
</organism>
<dbReference type="PANTHER" id="PTHR33365">
    <property type="entry name" value="YALI0B05434P"/>
    <property type="match status" value="1"/>
</dbReference>
<comment type="similarity">
    <text evidence="2">Belongs to the ustYa family.</text>
</comment>
<dbReference type="InterPro" id="IPR021765">
    <property type="entry name" value="UstYa-like"/>
</dbReference>
<keyword evidence="4" id="KW-1133">Transmembrane helix</keyword>
<evidence type="ECO:0000256" key="1">
    <source>
        <dbReference type="ARBA" id="ARBA00004685"/>
    </source>
</evidence>
<dbReference type="Proteomes" id="UP000190312">
    <property type="component" value="Unassembled WGS sequence"/>
</dbReference>
<keyword evidence="4" id="KW-0472">Membrane</keyword>
<proteinExistence type="inferred from homology"/>
<reference evidence="5 6" key="1">
    <citation type="submission" date="2016-10" db="EMBL/GenBank/DDBJ databases">
        <title>Genome sequencing of Aspergillus oryzae BCC7051.</title>
        <authorList>
            <person name="Thammarongtham C."/>
            <person name="Vorapreeda T."/>
            <person name="Nookaew I."/>
            <person name="Srisuk T."/>
            <person name="Land M."/>
            <person name="Jeennor S."/>
            <person name="Laoteng K."/>
        </authorList>
    </citation>
    <scope>NUCLEOTIDE SEQUENCE [LARGE SCALE GENOMIC DNA]</scope>
    <source>
        <strain evidence="5 6">BCC7051</strain>
    </source>
</reference>
<name>A0A1S9DXC8_ASPOZ</name>
<comment type="caution">
    <text evidence="5">The sequence shown here is derived from an EMBL/GenBank/DDBJ whole genome shotgun (WGS) entry which is preliminary data.</text>
</comment>
<keyword evidence="4" id="KW-0812">Transmembrane</keyword>
<dbReference type="Pfam" id="PF11807">
    <property type="entry name" value="UstYa"/>
    <property type="match status" value="2"/>
</dbReference>
<dbReference type="EMBL" id="MKZY01000001">
    <property type="protein sequence ID" value="OOO13697.1"/>
    <property type="molecule type" value="Genomic_DNA"/>
</dbReference>
<dbReference type="PANTHER" id="PTHR33365:SF4">
    <property type="entry name" value="CYCLOCHLOROTINE BIOSYNTHESIS PROTEIN O"/>
    <property type="match status" value="1"/>
</dbReference>
<evidence type="ECO:0000256" key="4">
    <source>
        <dbReference type="SAM" id="Phobius"/>
    </source>
</evidence>
<evidence type="ECO:0008006" key="7">
    <source>
        <dbReference type="Google" id="ProtNLM"/>
    </source>
</evidence>
<accession>A0A1S9DXC8</accession>
<evidence type="ECO:0000256" key="3">
    <source>
        <dbReference type="SAM" id="MobiDB-lite"/>
    </source>
</evidence>
<sequence>MAPPTSAERTSEDSSSPTQPFLEQRIPFREEFLRPPRSSLSWFIHILAFCVSLTLGLVALTMKPSSLQCTHQLSPYSPLIEEGLIKYESKNFDNEFDKPSNYRGQPSKLTEASWKALWETPAIGVPREKLEVLNKSGPTSLNWFHAPPSPDHGARDELAALVEVFHQLHCINTLRLEVHKDSYHDHFGEWPDGSGPGNEAIKKTHIDHCIELLRITLMCTSDVTPLLFIDDPHAFQGRTPDFNTMHSCRNFWEIREWVEKMGLSEGSGRTSRHLIQAVTRSDNSDWVLNDDIYPRAAQEAGCLMIAPADAVCIEPPMIMKRLLHDIRHKDGMSPQRHLYTHVDSNGLSTSPPSFVARTVPWFLQLAFFFTAFGFLAFRYQTVATDQVCTSRLSSYSPVIDAGIIRYTSYNIAGDFEQPSIYRGRPTNQTETAWNKLFMAPGINIPETKLPLLNKSSTASWLRTPKKNGDGYVGYLEVFHQLHCLHMVRLKIYEKAYEEEFGYPASQFESQGTAVTATHIDHCLETLRLNVMCTADVTPVMIVADDTAPLGRYVDFNTMHKCRNFWDIRAWVDQNKVID</sequence>